<evidence type="ECO:0000313" key="3">
    <source>
        <dbReference type="Proteomes" id="UP000031327"/>
    </source>
</evidence>
<evidence type="ECO:0000313" key="2">
    <source>
        <dbReference type="EMBL" id="KID56612.1"/>
    </source>
</evidence>
<dbReference type="EMBL" id="JWIC01000006">
    <property type="protein sequence ID" value="KID56612.1"/>
    <property type="molecule type" value="Genomic_DNA"/>
</dbReference>
<keyword evidence="1" id="KW-1133">Transmembrane helix</keyword>
<name>A0A0C1QNK3_9GAMM</name>
<reference evidence="2 3" key="1">
    <citation type="submission" date="2014-12" db="EMBL/GenBank/DDBJ databases">
        <title>Draft Genome Sequence of Pseudoalteromonas luteoviolacea HI1.</title>
        <authorList>
            <person name="Asahina A.Y."/>
            <person name="Hadfield M.G."/>
        </authorList>
    </citation>
    <scope>NUCLEOTIDE SEQUENCE [LARGE SCALE GENOMIC DNA]</scope>
    <source>
        <strain evidence="2 3">HI1</strain>
    </source>
</reference>
<proteinExistence type="predicted"/>
<feature type="transmembrane region" description="Helical" evidence="1">
    <location>
        <begin position="66"/>
        <end position="89"/>
    </location>
</feature>
<feature type="transmembrane region" description="Helical" evidence="1">
    <location>
        <begin position="101"/>
        <end position="125"/>
    </location>
</feature>
<gene>
    <name evidence="2" type="ORF">JF50_11800</name>
</gene>
<sequence length="134" mass="15291">MDKASTLKEPKFIYSKIMAVMSLTQILILGGLASSSFELYQIFTNLNVQDTPEETAQRISHALVPLATFMIVSFPGWLCAMCILMFTQYRNRDFYYFSTSMSIMMTIGFPISTLFGIILGLALFLKRKQFKHCD</sequence>
<evidence type="ECO:0000256" key="1">
    <source>
        <dbReference type="SAM" id="Phobius"/>
    </source>
</evidence>
<feature type="transmembrane region" description="Helical" evidence="1">
    <location>
        <begin position="12"/>
        <end position="33"/>
    </location>
</feature>
<dbReference type="AlphaFoldDB" id="A0A0C1QNK3"/>
<dbReference type="Proteomes" id="UP000031327">
    <property type="component" value="Unassembled WGS sequence"/>
</dbReference>
<organism evidence="2 3">
    <name type="scientific">Pseudoalteromonas luteoviolacea</name>
    <dbReference type="NCBI Taxonomy" id="43657"/>
    <lineage>
        <taxon>Bacteria</taxon>
        <taxon>Pseudomonadati</taxon>
        <taxon>Pseudomonadota</taxon>
        <taxon>Gammaproteobacteria</taxon>
        <taxon>Alteromonadales</taxon>
        <taxon>Pseudoalteromonadaceae</taxon>
        <taxon>Pseudoalteromonas</taxon>
    </lineage>
</organism>
<keyword evidence="1" id="KW-0472">Membrane</keyword>
<accession>A0A0C1QNK3</accession>
<comment type="caution">
    <text evidence="2">The sequence shown here is derived from an EMBL/GenBank/DDBJ whole genome shotgun (WGS) entry which is preliminary data.</text>
</comment>
<keyword evidence="1" id="KW-0812">Transmembrane</keyword>
<protein>
    <submittedName>
        <fullName evidence="2">Uncharacterized protein</fullName>
    </submittedName>
</protein>